<feature type="compositionally biased region" description="Acidic residues" evidence="1">
    <location>
        <begin position="156"/>
        <end position="182"/>
    </location>
</feature>
<dbReference type="Proteomes" id="UP000320496">
    <property type="component" value="Chromosome"/>
</dbReference>
<dbReference type="PRINTS" id="PR00834">
    <property type="entry name" value="PROTEASES2C"/>
</dbReference>
<dbReference type="InterPro" id="IPR025640">
    <property type="entry name" value="GYF_2"/>
</dbReference>
<evidence type="ECO:0000259" key="3">
    <source>
        <dbReference type="Pfam" id="PF14237"/>
    </source>
</evidence>
<dbReference type="SUPFAM" id="SSF50494">
    <property type="entry name" value="Trypsin-like serine proteases"/>
    <property type="match status" value="1"/>
</dbReference>
<accession>A0A517Z9Q2</accession>
<evidence type="ECO:0000313" key="5">
    <source>
        <dbReference type="Proteomes" id="UP000320496"/>
    </source>
</evidence>
<feature type="region of interest" description="Disordered" evidence="1">
    <location>
        <begin position="60"/>
        <end position="93"/>
    </location>
</feature>
<keyword evidence="2" id="KW-0472">Membrane</keyword>
<dbReference type="PANTHER" id="PTHR43019:SF23">
    <property type="entry name" value="PROTEASE DO-LIKE 5, CHLOROPLASTIC"/>
    <property type="match status" value="1"/>
</dbReference>
<dbReference type="RefSeq" id="WP_145370422.1">
    <property type="nucleotide sequence ID" value="NZ_CP036275.1"/>
</dbReference>
<dbReference type="GO" id="GO:0006508">
    <property type="term" value="P:proteolysis"/>
    <property type="evidence" value="ECO:0007669"/>
    <property type="project" value="UniProtKB-KW"/>
</dbReference>
<organism evidence="4 5">
    <name type="scientific">Maioricimonas rarisocia</name>
    <dbReference type="NCBI Taxonomy" id="2528026"/>
    <lineage>
        <taxon>Bacteria</taxon>
        <taxon>Pseudomonadati</taxon>
        <taxon>Planctomycetota</taxon>
        <taxon>Planctomycetia</taxon>
        <taxon>Planctomycetales</taxon>
        <taxon>Planctomycetaceae</taxon>
        <taxon>Maioricimonas</taxon>
    </lineage>
</organism>
<proteinExistence type="predicted"/>
<feature type="region of interest" description="Disordered" evidence="1">
    <location>
        <begin position="131"/>
        <end position="244"/>
    </location>
</feature>
<dbReference type="InterPro" id="IPR001940">
    <property type="entry name" value="Peptidase_S1C"/>
</dbReference>
<keyword evidence="2" id="KW-1133">Transmembrane helix</keyword>
<dbReference type="KEGG" id="mri:Mal4_35530"/>
<dbReference type="Pfam" id="PF13365">
    <property type="entry name" value="Trypsin_2"/>
    <property type="match status" value="1"/>
</dbReference>
<dbReference type="GO" id="GO:0004252">
    <property type="term" value="F:serine-type endopeptidase activity"/>
    <property type="evidence" value="ECO:0007669"/>
    <property type="project" value="InterPro"/>
</dbReference>
<dbReference type="SUPFAM" id="SSF48452">
    <property type="entry name" value="TPR-like"/>
    <property type="match status" value="1"/>
</dbReference>
<evidence type="ECO:0000256" key="1">
    <source>
        <dbReference type="SAM" id="MobiDB-lite"/>
    </source>
</evidence>
<feature type="domain" description="GYF" evidence="3">
    <location>
        <begin position="5"/>
        <end position="52"/>
    </location>
</feature>
<dbReference type="Gene3D" id="2.40.10.120">
    <property type="match status" value="1"/>
</dbReference>
<keyword evidence="5" id="KW-1185">Reference proteome</keyword>
<feature type="transmembrane region" description="Helical" evidence="2">
    <location>
        <begin position="97"/>
        <end position="118"/>
    </location>
</feature>
<keyword evidence="4" id="KW-0378">Hydrolase</keyword>
<sequence>MAVQWYLLKEETVSGPLSRDSLRKLATSGRIQADDQVRKGKEGVWAAAGDVPWLERALNGDSSEEIAELPPLPSRRRRKPASKPPASKQQDGLPRSVILACSAGAAMVLMVIVGTVLLSRGGETGEPEIAAAADVEPESSVPVVEQTETLPGGDVSEQDMLSEEDAQDSGDAADDAETDESEGEHLAAIDHDQPKDSPEEPNGPMAPDEPPVAAADPDPAVEPPDLSDVAPEPVVPPVPKEKKHITDDEIRDFDGEIRHARRARDAFARYTAFSQSYIFTEQQQEAVAAELELWKQRAEDDLYRLGSDWVTLAEVESARKEANELIQQAGERIGEVKLSEAVELLEEANRANPNGIKAAYVLGLLYSLPFAGINGPEKAERYFQIVLRRHPDHAAALNSLAIAQVKQRQYGPAIANWERVADQLGNPPEVVQNVGRFLHLVQTDRLAANDPIQQRFEDLQGELAARVRGASFEAGTGWLHMIPVFPADERGVDQQAEPVAETHDDLVACFFGTGFVIAPEFVLTNRHVVYDDDLGVADAVGVPATEEGGQDRLGHVAAVSKTTDLALVRIPGLDRTPLRLRRDAVGLATDVMILGYPRGDLLGRGLKATRGIVSAIPDVTRQNVGDYYLFDASADHGNSGGPVLDREGQVIALLTMGYTEGARLTGGIPSPEAWDFAEEHIADLEHVHEEVNVKAYDDWAAMTGAVAPSVLHLTCYYRAGVPTLQASRANQASGASIFEDRTCPRCIGRSRLTCRRRGCAGGTVSEKYYVTRQVGVPPKVRLVQVARFRKKRCGGCGGAGHVDCPDCSNGFDRALR</sequence>
<dbReference type="InterPro" id="IPR009003">
    <property type="entry name" value="Peptidase_S1_PA"/>
</dbReference>
<keyword evidence="2" id="KW-0812">Transmembrane</keyword>
<keyword evidence="4" id="KW-0645">Protease</keyword>
<name>A0A517Z9Q2_9PLAN</name>
<dbReference type="Pfam" id="PF14237">
    <property type="entry name" value="GYF_2"/>
    <property type="match status" value="1"/>
</dbReference>
<feature type="compositionally biased region" description="Basic and acidic residues" evidence="1">
    <location>
        <begin position="183"/>
        <end position="198"/>
    </location>
</feature>
<dbReference type="OrthoDB" id="216801at2"/>
<dbReference type="EC" id="3.4.21.107" evidence="4"/>
<dbReference type="EMBL" id="CP036275">
    <property type="protein sequence ID" value="QDU39216.1"/>
    <property type="molecule type" value="Genomic_DNA"/>
</dbReference>
<dbReference type="PANTHER" id="PTHR43019">
    <property type="entry name" value="SERINE ENDOPROTEASE DEGS"/>
    <property type="match status" value="1"/>
</dbReference>
<evidence type="ECO:0000256" key="2">
    <source>
        <dbReference type="SAM" id="Phobius"/>
    </source>
</evidence>
<protein>
    <submittedName>
        <fullName evidence="4">Putative periplasmic serine endoprotease DegP-like</fullName>
        <ecNumber evidence="4">3.4.21.107</ecNumber>
    </submittedName>
</protein>
<dbReference type="AlphaFoldDB" id="A0A517Z9Q2"/>
<dbReference type="Gene3D" id="1.25.40.10">
    <property type="entry name" value="Tetratricopeptide repeat domain"/>
    <property type="match status" value="1"/>
</dbReference>
<gene>
    <name evidence="4" type="primary">mucD_4</name>
    <name evidence="4" type="ORF">Mal4_35530</name>
</gene>
<dbReference type="InterPro" id="IPR011990">
    <property type="entry name" value="TPR-like_helical_dom_sf"/>
</dbReference>
<reference evidence="4 5" key="1">
    <citation type="submission" date="2019-02" db="EMBL/GenBank/DDBJ databases">
        <title>Deep-cultivation of Planctomycetes and their phenomic and genomic characterization uncovers novel biology.</title>
        <authorList>
            <person name="Wiegand S."/>
            <person name="Jogler M."/>
            <person name="Boedeker C."/>
            <person name="Pinto D."/>
            <person name="Vollmers J."/>
            <person name="Rivas-Marin E."/>
            <person name="Kohn T."/>
            <person name="Peeters S.H."/>
            <person name="Heuer A."/>
            <person name="Rast P."/>
            <person name="Oberbeckmann S."/>
            <person name="Bunk B."/>
            <person name="Jeske O."/>
            <person name="Meyerdierks A."/>
            <person name="Storesund J.E."/>
            <person name="Kallscheuer N."/>
            <person name="Luecker S."/>
            <person name="Lage O.M."/>
            <person name="Pohl T."/>
            <person name="Merkel B.J."/>
            <person name="Hornburger P."/>
            <person name="Mueller R.-W."/>
            <person name="Bruemmer F."/>
            <person name="Labrenz M."/>
            <person name="Spormann A.M."/>
            <person name="Op den Camp H."/>
            <person name="Overmann J."/>
            <person name="Amann R."/>
            <person name="Jetten M.S.M."/>
            <person name="Mascher T."/>
            <person name="Medema M.H."/>
            <person name="Devos D.P."/>
            <person name="Kaster A.-K."/>
            <person name="Ovreas L."/>
            <person name="Rohde M."/>
            <person name="Galperin M.Y."/>
            <person name="Jogler C."/>
        </authorList>
    </citation>
    <scope>NUCLEOTIDE SEQUENCE [LARGE SCALE GENOMIC DNA]</scope>
    <source>
        <strain evidence="4 5">Mal4</strain>
    </source>
</reference>
<evidence type="ECO:0000313" key="4">
    <source>
        <dbReference type="EMBL" id="QDU39216.1"/>
    </source>
</evidence>